<evidence type="ECO:0000256" key="1">
    <source>
        <dbReference type="SAM" id="MobiDB-lite"/>
    </source>
</evidence>
<reference evidence="2 3" key="1">
    <citation type="submission" date="2021-01" db="EMBL/GenBank/DDBJ databases">
        <title>Chromosome-level genome assembly of a human fungal pathogen reveals clustering of transcriptionally co-regulated genes.</title>
        <authorList>
            <person name="Voorhies M."/>
            <person name="Cohen S."/>
            <person name="Shea T.P."/>
            <person name="Petrus S."/>
            <person name="Munoz J.F."/>
            <person name="Poplawski S."/>
            <person name="Goldman W.E."/>
            <person name="Michael T."/>
            <person name="Cuomo C.A."/>
            <person name="Sil A."/>
            <person name="Beyhan S."/>
        </authorList>
    </citation>
    <scope>NUCLEOTIDE SEQUENCE [LARGE SCALE GENOMIC DNA]</scope>
    <source>
        <strain evidence="2 3">G184AR</strain>
    </source>
</reference>
<comment type="caution">
    <text evidence="2">The sequence shown here is derived from an EMBL/GenBank/DDBJ whole genome shotgun (WGS) entry which is preliminary data.</text>
</comment>
<dbReference type="VEuPathDB" id="FungiDB:I7I52_10341"/>
<protein>
    <submittedName>
        <fullName evidence="2">Hydrophobin 1</fullName>
    </submittedName>
</protein>
<organism evidence="2 3">
    <name type="scientific">Ajellomyces capsulatus</name>
    <name type="common">Darling's disease fungus</name>
    <name type="synonym">Histoplasma capsulatum</name>
    <dbReference type="NCBI Taxonomy" id="5037"/>
    <lineage>
        <taxon>Eukaryota</taxon>
        <taxon>Fungi</taxon>
        <taxon>Dikarya</taxon>
        <taxon>Ascomycota</taxon>
        <taxon>Pezizomycotina</taxon>
        <taxon>Eurotiomycetes</taxon>
        <taxon>Eurotiomycetidae</taxon>
        <taxon>Onygenales</taxon>
        <taxon>Ajellomycetaceae</taxon>
        <taxon>Histoplasma</taxon>
    </lineage>
</organism>
<name>A0A8H8D3V2_AJECA</name>
<feature type="compositionally biased region" description="Basic and acidic residues" evidence="1">
    <location>
        <begin position="92"/>
        <end position="101"/>
    </location>
</feature>
<evidence type="ECO:0000313" key="2">
    <source>
        <dbReference type="EMBL" id="KAG5299882.1"/>
    </source>
</evidence>
<dbReference type="Proteomes" id="UP000670092">
    <property type="component" value="Unassembled WGS sequence"/>
</dbReference>
<sequence>MLNIDTIILHNLNAIDSWEWSSVTTFMQKKRGQNIQQGEQKLRSMIPGLSLSTSPSATRLQHARHSLFGIPDAPGLDSSIRRSETPSTGKAVKREVCKGEI</sequence>
<dbReference type="EMBL" id="JAEVHI010000002">
    <property type="protein sequence ID" value="KAG5299882.1"/>
    <property type="molecule type" value="Genomic_DNA"/>
</dbReference>
<dbReference type="AlphaFoldDB" id="A0A8H8D3V2"/>
<feature type="region of interest" description="Disordered" evidence="1">
    <location>
        <begin position="74"/>
        <end position="101"/>
    </location>
</feature>
<accession>A0A8H8D3V2</accession>
<proteinExistence type="predicted"/>
<evidence type="ECO:0000313" key="3">
    <source>
        <dbReference type="Proteomes" id="UP000670092"/>
    </source>
</evidence>
<gene>
    <name evidence="2" type="ORF">I7I52_10341</name>
</gene>